<dbReference type="InterPro" id="IPR003660">
    <property type="entry name" value="HAMP_dom"/>
</dbReference>
<dbReference type="Gene3D" id="6.10.340.10">
    <property type="match status" value="1"/>
</dbReference>
<dbReference type="PROSITE" id="PS50885">
    <property type="entry name" value="HAMP"/>
    <property type="match status" value="1"/>
</dbReference>
<dbReference type="Pfam" id="PF02518">
    <property type="entry name" value="HATPase_c"/>
    <property type="match status" value="1"/>
</dbReference>
<gene>
    <name evidence="18" type="ORF">AWN73_05135</name>
    <name evidence="17" type="ORF">GND98_002825</name>
</gene>
<dbReference type="EMBL" id="LRDH01000140">
    <property type="protein sequence ID" value="PPV12555.1"/>
    <property type="molecule type" value="Genomic_DNA"/>
</dbReference>
<evidence type="ECO:0000256" key="12">
    <source>
        <dbReference type="ARBA" id="ARBA00023012"/>
    </source>
</evidence>
<dbReference type="FunFam" id="3.30.565.10:FF:000006">
    <property type="entry name" value="Sensor histidine kinase WalK"/>
    <property type="match status" value="1"/>
</dbReference>
<dbReference type="SMART" id="SM00388">
    <property type="entry name" value="HisKA"/>
    <property type="match status" value="1"/>
</dbReference>
<dbReference type="GO" id="GO:0005524">
    <property type="term" value="F:ATP binding"/>
    <property type="evidence" value="ECO:0007669"/>
    <property type="project" value="UniProtKB-KW"/>
</dbReference>
<evidence type="ECO:0000256" key="6">
    <source>
        <dbReference type="ARBA" id="ARBA00022679"/>
    </source>
</evidence>
<evidence type="ECO:0000313" key="18">
    <source>
        <dbReference type="EMBL" id="PPV12555.1"/>
    </source>
</evidence>
<proteinExistence type="predicted"/>
<dbReference type="PROSITE" id="PS50109">
    <property type="entry name" value="HIS_KIN"/>
    <property type="match status" value="1"/>
</dbReference>
<feature type="transmembrane region" description="Helical" evidence="14">
    <location>
        <begin position="6"/>
        <end position="33"/>
    </location>
</feature>
<keyword evidence="12" id="KW-0902">Two-component regulatory system</keyword>
<keyword evidence="6" id="KW-0808">Transferase</keyword>
<keyword evidence="4" id="KW-1003">Cell membrane</keyword>
<reference evidence="17 20" key="2">
    <citation type="submission" date="2020-01" db="EMBL/GenBank/DDBJ databases">
        <title>Genome sequence of a 1,3-propanediol producer, Clostridium butyricum S3.</title>
        <authorList>
            <person name="Zhou J."/>
        </authorList>
    </citation>
    <scope>NUCLEOTIDE SEQUENCE [LARGE SCALE GENOMIC DNA]</scope>
    <source>
        <strain evidence="17 20">S3</strain>
    </source>
</reference>
<evidence type="ECO:0000256" key="2">
    <source>
        <dbReference type="ARBA" id="ARBA00004651"/>
    </source>
</evidence>
<dbReference type="GO" id="GO:0000155">
    <property type="term" value="F:phosphorelay sensor kinase activity"/>
    <property type="evidence" value="ECO:0007669"/>
    <property type="project" value="InterPro"/>
</dbReference>
<feature type="domain" description="HAMP" evidence="16">
    <location>
        <begin position="188"/>
        <end position="240"/>
    </location>
</feature>
<dbReference type="Proteomes" id="UP000474042">
    <property type="component" value="Unassembled WGS sequence"/>
</dbReference>
<dbReference type="SUPFAM" id="SSF55874">
    <property type="entry name" value="ATPase domain of HSP90 chaperone/DNA topoisomerase II/histidine kinase"/>
    <property type="match status" value="1"/>
</dbReference>
<feature type="transmembrane region" description="Helical" evidence="14">
    <location>
        <begin position="163"/>
        <end position="186"/>
    </location>
</feature>
<dbReference type="InterPro" id="IPR003661">
    <property type="entry name" value="HisK_dim/P_dom"/>
</dbReference>
<dbReference type="Gene3D" id="1.10.287.130">
    <property type="match status" value="1"/>
</dbReference>
<dbReference type="InterPro" id="IPR036890">
    <property type="entry name" value="HATPase_C_sf"/>
</dbReference>
<evidence type="ECO:0000256" key="1">
    <source>
        <dbReference type="ARBA" id="ARBA00000085"/>
    </source>
</evidence>
<keyword evidence="13 14" id="KW-0472">Membrane</keyword>
<evidence type="ECO:0000256" key="10">
    <source>
        <dbReference type="ARBA" id="ARBA00022840"/>
    </source>
</evidence>
<dbReference type="SMART" id="SM00304">
    <property type="entry name" value="HAMP"/>
    <property type="match status" value="1"/>
</dbReference>
<protein>
    <recommendedName>
        <fullName evidence="3">histidine kinase</fullName>
        <ecNumber evidence="3">2.7.13.3</ecNumber>
    </recommendedName>
</protein>
<dbReference type="RefSeq" id="WP_027636411.1">
    <property type="nucleotide sequence ID" value="NZ_CANCWB010000007.1"/>
</dbReference>
<evidence type="ECO:0000313" key="20">
    <source>
        <dbReference type="Proteomes" id="UP000474042"/>
    </source>
</evidence>
<keyword evidence="11 14" id="KW-1133">Transmembrane helix</keyword>
<sequence>MKRKSLLYKLIIINGIILGFILHFLAFALSLWFKGNFFDDKKTSFENTGSYLARAVEYYNGKKTDFELEYLRRIIEMASISIDANIVVVDENNNKYLLSGNMEKNDNLIVSKDNIDLLKQGKYVEYVGNYYTYLYPVIHHGTFEGYIIMTSPLKEINSKLNKVYLIIWIGSICTVLFSIIVLSLFAKTFLINPLAELNNAAKKFANGEVNRRVTIQSEDEIGQLAKSFNVMAESLEKVEMNRRDFISNVSHELRSPITSIKGFIAGIIDGVIPKDKENEYLERAYFEIQRLTRLINDLLDLSAISSGKLKLNIKKVDINELIRRCIINSERKLKEKGIILKVYLQDDKCFVNTDEDKIIQVVTNLLDNSIKYCGDNGIITCRIYYKNNKVLVEIYNNGPKLSEEEKIHIWDRFYKSDKSRTNKVSTGLGLPIVRMLLNEMGEEVWAENDEKIGVRFIFTLSKYNSKNQAVLKI</sequence>
<dbReference type="SMART" id="SM00387">
    <property type="entry name" value="HATPase_c"/>
    <property type="match status" value="1"/>
</dbReference>
<dbReference type="AlphaFoldDB" id="A0A2S7F6Z5"/>
<dbReference type="Pfam" id="PF00512">
    <property type="entry name" value="HisKA"/>
    <property type="match status" value="1"/>
</dbReference>
<dbReference type="Proteomes" id="UP000238081">
    <property type="component" value="Unassembled WGS sequence"/>
</dbReference>
<dbReference type="PANTHER" id="PTHR45528:SF1">
    <property type="entry name" value="SENSOR HISTIDINE KINASE CPXA"/>
    <property type="match status" value="1"/>
</dbReference>
<dbReference type="GO" id="GO:0005886">
    <property type="term" value="C:plasma membrane"/>
    <property type="evidence" value="ECO:0007669"/>
    <property type="project" value="UniProtKB-SubCell"/>
</dbReference>
<dbReference type="EMBL" id="WOFV02000005">
    <property type="protein sequence ID" value="NAS16841.1"/>
    <property type="molecule type" value="Genomic_DNA"/>
</dbReference>
<keyword evidence="5" id="KW-0597">Phosphoprotein</keyword>
<evidence type="ECO:0000256" key="13">
    <source>
        <dbReference type="ARBA" id="ARBA00023136"/>
    </source>
</evidence>
<dbReference type="InterPro" id="IPR036097">
    <property type="entry name" value="HisK_dim/P_sf"/>
</dbReference>
<dbReference type="FunFam" id="1.10.287.130:FF:000001">
    <property type="entry name" value="Two-component sensor histidine kinase"/>
    <property type="match status" value="1"/>
</dbReference>
<keyword evidence="7 14" id="KW-0812">Transmembrane</keyword>
<evidence type="ECO:0000256" key="3">
    <source>
        <dbReference type="ARBA" id="ARBA00012438"/>
    </source>
</evidence>
<organism evidence="18 19">
    <name type="scientific">Clostridium butyricum</name>
    <dbReference type="NCBI Taxonomy" id="1492"/>
    <lineage>
        <taxon>Bacteria</taxon>
        <taxon>Bacillati</taxon>
        <taxon>Bacillota</taxon>
        <taxon>Clostridia</taxon>
        <taxon>Eubacteriales</taxon>
        <taxon>Clostridiaceae</taxon>
        <taxon>Clostridium</taxon>
    </lineage>
</organism>
<dbReference type="Pfam" id="PF00672">
    <property type="entry name" value="HAMP"/>
    <property type="match status" value="1"/>
</dbReference>
<evidence type="ECO:0000256" key="8">
    <source>
        <dbReference type="ARBA" id="ARBA00022741"/>
    </source>
</evidence>
<evidence type="ECO:0000256" key="7">
    <source>
        <dbReference type="ARBA" id="ARBA00022692"/>
    </source>
</evidence>
<dbReference type="CDD" id="cd00082">
    <property type="entry name" value="HisKA"/>
    <property type="match status" value="1"/>
</dbReference>
<keyword evidence="9 18" id="KW-0418">Kinase</keyword>
<dbReference type="Gene3D" id="3.30.565.10">
    <property type="entry name" value="Histidine kinase-like ATPase, C-terminal domain"/>
    <property type="match status" value="1"/>
</dbReference>
<comment type="subcellular location">
    <subcellularLocation>
        <location evidence="2">Cell membrane</location>
        <topology evidence="2">Multi-pass membrane protein</topology>
    </subcellularLocation>
</comment>
<dbReference type="SUPFAM" id="SSF47384">
    <property type="entry name" value="Homodimeric domain of signal transducing histidine kinase"/>
    <property type="match status" value="1"/>
</dbReference>
<evidence type="ECO:0000313" key="19">
    <source>
        <dbReference type="Proteomes" id="UP000238081"/>
    </source>
</evidence>
<evidence type="ECO:0000256" key="4">
    <source>
        <dbReference type="ARBA" id="ARBA00022475"/>
    </source>
</evidence>
<keyword evidence="10" id="KW-0067">ATP-binding</keyword>
<dbReference type="InterPro" id="IPR003594">
    <property type="entry name" value="HATPase_dom"/>
</dbReference>
<dbReference type="InterPro" id="IPR050398">
    <property type="entry name" value="HssS/ArlS-like"/>
</dbReference>
<evidence type="ECO:0000259" key="16">
    <source>
        <dbReference type="PROSITE" id="PS50885"/>
    </source>
</evidence>
<evidence type="ECO:0000256" key="14">
    <source>
        <dbReference type="SAM" id="Phobius"/>
    </source>
</evidence>
<evidence type="ECO:0000313" key="17">
    <source>
        <dbReference type="EMBL" id="NAS16841.1"/>
    </source>
</evidence>
<dbReference type="EC" id="2.7.13.3" evidence="3"/>
<accession>A0A2S7F6Z5</accession>
<reference evidence="18 19" key="1">
    <citation type="submission" date="2016-01" db="EMBL/GenBank/DDBJ databases">
        <title>Characterization of the Clostridium difficile lineages that are prevalent in Hong Kong and China.</title>
        <authorList>
            <person name="Kwok J.S.-L."/>
            <person name="Lam W.-Y."/>
            <person name="Ip M."/>
            <person name="Chan T.-F."/>
            <person name="Hawkey P.M."/>
            <person name="Tsui S.K.-W."/>
        </authorList>
    </citation>
    <scope>NUCLEOTIDE SEQUENCE [LARGE SCALE GENOMIC DNA]</scope>
    <source>
        <strain evidence="18 19">300064</strain>
    </source>
</reference>
<comment type="catalytic activity">
    <reaction evidence="1">
        <text>ATP + protein L-histidine = ADP + protein N-phospho-L-histidine.</text>
        <dbReference type="EC" id="2.7.13.3"/>
    </reaction>
</comment>
<dbReference type="CDD" id="cd06225">
    <property type="entry name" value="HAMP"/>
    <property type="match status" value="1"/>
</dbReference>
<name>A0A2S7F6Z5_CLOBU</name>
<dbReference type="InterPro" id="IPR005467">
    <property type="entry name" value="His_kinase_dom"/>
</dbReference>
<evidence type="ECO:0000256" key="5">
    <source>
        <dbReference type="ARBA" id="ARBA00022553"/>
    </source>
</evidence>
<comment type="caution">
    <text evidence="18">The sequence shown here is derived from an EMBL/GenBank/DDBJ whole genome shotgun (WGS) entry which is preliminary data.</text>
</comment>
<evidence type="ECO:0000256" key="11">
    <source>
        <dbReference type="ARBA" id="ARBA00022989"/>
    </source>
</evidence>
<dbReference type="PANTHER" id="PTHR45528">
    <property type="entry name" value="SENSOR HISTIDINE KINASE CPXA"/>
    <property type="match status" value="1"/>
</dbReference>
<dbReference type="SUPFAM" id="SSF158472">
    <property type="entry name" value="HAMP domain-like"/>
    <property type="match status" value="1"/>
</dbReference>
<keyword evidence="8" id="KW-0547">Nucleotide-binding</keyword>
<evidence type="ECO:0000256" key="9">
    <source>
        <dbReference type="ARBA" id="ARBA00022777"/>
    </source>
</evidence>
<feature type="domain" description="Histidine kinase" evidence="15">
    <location>
        <begin position="248"/>
        <end position="464"/>
    </location>
</feature>
<evidence type="ECO:0000259" key="15">
    <source>
        <dbReference type="PROSITE" id="PS50109"/>
    </source>
</evidence>